<evidence type="ECO:0000256" key="2">
    <source>
        <dbReference type="ARBA" id="ARBA00004651"/>
    </source>
</evidence>
<dbReference type="SUPFAM" id="SSF47384">
    <property type="entry name" value="Homodimeric domain of signal transducing histidine kinase"/>
    <property type="match status" value="1"/>
</dbReference>
<feature type="domain" description="Histidine kinase" evidence="18">
    <location>
        <begin position="356"/>
        <end position="583"/>
    </location>
</feature>
<dbReference type="FunFam" id="3.30.565.10:FF:000010">
    <property type="entry name" value="Sensor histidine kinase RcsC"/>
    <property type="match status" value="1"/>
</dbReference>
<sequence>MTKLHKTLVLAFILSVILPVTIIEWINAGKIKAASRTAFINSVEGEVRQIDRAFTLLFEQVEQNLNFLSNFESIRQALGEAPRYMNSRSRQMLAPNSLSGPSAEAYDIFERFAADHPDLAYIYMGDAKGGYLQWPAAGITENYDPRVRPWYRQAIEAAGEPVLTNAYYWAADDATTFSTVKKISNMTGTATGVIGMDISLGHLMSLVQKFSYGETGYLMIIEDNLNILIDGSTPENTFKKLTEANGGAYKTLVTLNEGSTAMNVGGTRYIATVYRSPTLDWRFIGLIQEAEVDAASTELNKVSLTVTLICLALFVIIAIILSSSIARKITAQHQRLREAKLQAEEANLAKSRFLSTMSHEIRTPLNGIIGMAQLMDSAELDEEQSEQLKIIQTSGNTLLAIINDVLDMGKIEAGALELEETCFSLKDLVSGTMTPFAAQAEEKNIQLRTSLSSSETDLLIGDPVRMRQILWNLVSNALKFTKEGRVSVSVGVKEGRTEEIGAGQPVTLQLTVTDTGPGIASDRLDLVFKPFSQEDSSITRKFGGTGLGLSIIKELVTLMGGEISVQSTPGQGSCFTVTLPLIRGAKGDTPRDAMGETPDMPMTGLDYDILLAEDNPVNAAIARKVLEKLGCTVTHAENGIDAVSAFRATTPDLVFMDVHMPDMDGVEATKQIRLLETGKHVPIIGLTADVFEEHHRKFIASGMNAVLTKPFTPEKLARAIQKFASRPA</sequence>
<dbReference type="Pfam" id="PF00512">
    <property type="entry name" value="HisKA"/>
    <property type="match status" value="1"/>
</dbReference>
<evidence type="ECO:0000259" key="19">
    <source>
        <dbReference type="PROSITE" id="PS50110"/>
    </source>
</evidence>
<dbReference type="InterPro" id="IPR005467">
    <property type="entry name" value="His_kinase_dom"/>
</dbReference>
<dbReference type="InterPro" id="IPR011006">
    <property type="entry name" value="CheY-like_superfamily"/>
</dbReference>
<dbReference type="OrthoDB" id="9801651at2"/>
<dbReference type="AlphaFoldDB" id="A0A1G7CQW7"/>
<dbReference type="InterPro" id="IPR003661">
    <property type="entry name" value="HisK_dim/P_dom"/>
</dbReference>
<keyword evidence="5 16" id="KW-0597">Phosphoprotein</keyword>
<dbReference type="InterPro" id="IPR033479">
    <property type="entry name" value="dCache_1"/>
</dbReference>
<dbReference type="SUPFAM" id="SSF52172">
    <property type="entry name" value="CheY-like"/>
    <property type="match status" value="1"/>
</dbReference>
<dbReference type="Proteomes" id="UP000183685">
    <property type="component" value="Unassembled WGS sequence"/>
</dbReference>
<dbReference type="CDD" id="cd00082">
    <property type="entry name" value="HisKA"/>
    <property type="match status" value="1"/>
</dbReference>
<dbReference type="InterPro" id="IPR001789">
    <property type="entry name" value="Sig_transdc_resp-reg_receiver"/>
</dbReference>
<dbReference type="Pfam" id="PF00072">
    <property type="entry name" value="Response_reg"/>
    <property type="match status" value="1"/>
</dbReference>
<dbReference type="Gene3D" id="3.30.450.20">
    <property type="entry name" value="PAS domain"/>
    <property type="match status" value="1"/>
</dbReference>
<dbReference type="PROSITE" id="PS50110">
    <property type="entry name" value="RESPONSE_REGULATORY"/>
    <property type="match status" value="1"/>
</dbReference>
<gene>
    <name evidence="20" type="ORF">SAMN04488071_2906</name>
</gene>
<keyword evidence="6" id="KW-0808">Transferase</keyword>
<dbReference type="GO" id="GO:0005886">
    <property type="term" value="C:plasma membrane"/>
    <property type="evidence" value="ECO:0007669"/>
    <property type="project" value="UniProtKB-SubCell"/>
</dbReference>
<name>A0A1G7CQW7_9PROT</name>
<evidence type="ECO:0000256" key="10">
    <source>
        <dbReference type="ARBA" id="ARBA00022840"/>
    </source>
</evidence>
<evidence type="ECO:0000256" key="5">
    <source>
        <dbReference type="ARBA" id="ARBA00022553"/>
    </source>
</evidence>
<dbReference type="EC" id="2.7.13.3" evidence="3"/>
<comment type="subunit">
    <text evidence="14">At low DSF concentrations, interacts with RpfF.</text>
</comment>
<reference evidence="20 21" key="1">
    <citation type="submission" date="2016-10" db="EMBL/GenBank/DDBJ databases">
        <authorList>
            <person name="de Groot N.N."/>
        </authorList>
    </citation>
    <scope>NUCLEOTIDE SEQUENCE [LARGE SCALE GENOMIC DNA]</scope>
    <source>
        <strain evidence="20 21">CGMCC 1.9109</strain>
    </source>
</reference>
<dbReference type="InterPro" id="IPR036890">
    <property type="entry name" value="HATPase_C_sf"/>
</dbReference>
<keyword evidence="9 20" id="KW-0418">Kinase</keyword>
<dbReference type="InterPro" id="IPR003594">
    <property type="entry name" value="HATPase_dom"/>
</dbReference>
<evidence type="ECO:0000256" key="15">
    <source>
        <dbReference type="ARBA" id="ARBA00068150"/>
    </source>
</evidence>
<keyword evidence="7 17" id="KW-0812">Transmembrane</keyword>
<dbReference type="PRINTS" id="PR00344">
    <property type="entry name" value="BCTRLSENSOR"/>
</dbReference>
<feature type="transmembrane region" description="Helical" evidence="17">
    <location>
        <begin position="304"/>
        <end position="326"/>
    </location>
</feature>
<evidence type="ECO:0000313" key="20">
    <source>
        <dbReference type="EMBL" id="SDE41752.1"/>
    </source>
</evidence>
<dbReference type="SUPFAM" id="SSF55874">
    <property type="entry name" value="ATPase domain of HSP90 chaperone/DNA topoisomerase II/histidine kinase"/>
    <property type="match status" value="1"/>
</dbReference>
<evidence type="ECO:0000256" key="9">
    <source>
        <dbReference type="ARBA" id="ARBA00022777"/>
    </source>
</evidence>
<evidence type="ECO:0000256" key="8">
    <source>
        <dbReference type="ARBA" id="ARBA00022741"/>
    </source>
</evidence>
<evidence type="ECO:0000256" key="4">
    <source>
        <dbReference type="ARBA" id="ARBA00022475"/>
    </source>
</evidence>
<proteinExistence type="predicted"/>
<keyword evidence="8" id="KW-0547">Nucleotide-binding</keyword>
<evidence type="ECO:0000256" key="13">
    <source>
        <dbReference type="ARBA" id="ARBA00023136"/>
    </source>
</evidence>
<dbReference type="SMART" id="SM00448">
    <property type="entry name" value="REC"/>
    <property type="match status" value="1"/>
</dbReference>
<protein>
    <recommendedName>
        <fullName evidence="15">Sensory/regulatory protein RpfC</fullName>
        <ecNumber evidence="3">2.7.13.3</ecNumber>
    </recommendedName>
</protein>
<organism evidence="20 21">
    <name type="scientific">Kordiimonas lacus</name>
    <dbReference type="NCBI Taxonomy" id="637679"/>
    <lineage>
        <taxon>Bacteria</taxon>
        <taxon>Pseudomonadati</taxon>
        <taxon>Pseudomonadota</taxon>
        <taxon>Alphaproteobacteria</taxon>
        <taxon>Kordiimonadales</taxon>
        <taxon>Kordiimonadaceae</taxon>
        <taxon>Kordiimonas</taxon>
    </lineage>
</organism>
<evidence type="ECO:0000256" key="14">
    <source>
        <dbReference type="ARBA" id="ARBA00064003"/>
    </source>
</evidence>
<evidence type="ECO:0000256" key="1">
    <source>
        <dbReference type="ARBA" id="ARBA00000085"/>
    </source>
</evidence>
<dbReference type="EMBL" id="FNAK01000006">
    <property type="protein sequence ID" value="SDE41752.1"/>
    <property type="molecule type" value="Genomic_DNA"/>
</dbReference>
<evidence type="ECO:0000259" key="18">
    <source>
        <dbReference type="PROSITE" id="PS50109"/>
    </source>
</evidence>
<evidence type="ECO:0000256" key="11">
    <source>
        <dbReference type="ARBA" id="ARBA00022989"/>
    </source>
</evidence>
<dbReference type="InterPro" id="IPR029151">
    <property type="entry name" value="Sensor-like_sf"/>
</dbReference>
<dbReference type="SMART" id="SM00388">
    <property type="entry name" value="HisKA"/>
    <property type="match status" value="1"/>
</dbReference>
<dbReference type="Gene3D" id="1.10.287.130">
    <property type="match status" value="1"/>
</dbReference>
<dbReference type="SMART" id="SM00387">
    <property type="entry name" value="HATPase_c"/>
    <property type="match status" value="1"/>
</dbReference>
<keyword evidence="4" id="KW-1003">Cell membrane</keyword>
<comment type="catalytic activity">
    <reaction evidence="1">
        <text>ATP + protein L-histidine = ADP + protein N-phospho-L-histidine.</text>
        <dbReference type="EC" id="2.7.13.3"/>
    </reaction>
</comment>
<dbReference type="InterPro" id="IPR004358">
    <property type="entry name" value="Sig_transdc_His_kin-like_C"/>
</dbReference>
<dbReference type="FunFam" id="1.10.287.130:FF:000002">
    <property type="entry name" value="Two-component osmosensing histidine kinase"/>
    <property type="match status" value="1"/>
</dbReference>
<evidence type="ECO:0000256" key="6">
    <source>
        <dbReference type="ARBA" id="ARBA00022679"/>
    </source>
</evidence>
<keyword evidence="12" id="KW-0902">Two-component regulatory system</keyword>
<dbReference type="Pfam" id="PF02518">
    <property type="entry name" value="HATPase_c"/>
    <property type="match status" value="1"/>
</dbReference>
<dbReference type="GO" id="GO:0005524">
    <property type="term" value="F:ATP binding"/>
    <property type="evidence" value="ECO:0007669"/>
    <property type="project" value="UniProtKB-KW"/>
</dbReference>
<comment type="subcellular location">
    <subcellularLocation>
        <location evidence="2">Cell membrane</location>
        <topology evidence="2">Multi-pass membrane protein</topology>
    </subcellularLocation>
</comment>
<feature type="modified residue" description="4-aspartylphosphate" evidence="16">
    <location>
        <position position="657"/>
    </location>
</feature>
<keyword evidence="10" id="KW-0067">ATP-binding</keyword>
<keyword evidence="11 17" id="KW-1133">Transmembrane helix</keyword>
<keyword evidence="21" id="KW-1185">Reference proteome</keyword>
<accession>A0A1G7CQW7</accession>
<dbReference type="CDD" id="cd17546">
    <property type="entry name" value="REC_hyHK_CKI1_RcsC-like"/>
    <property type="match status" value="1"/>
</dbReference>
<feature type="domain" description="Response regulatory" evidence="19">
    <location>
        <begin position="608"/>
        <end position="724"/>
    </location>
</feature>
<dbReference type="GO" id="GO:0000155">
    <property type="term" value="F:phosphorelay sensor kinase activity"/>
    <property type="evidence" value="ECO:0007669"/>
    <property type="project" value="InterPro"/>
</dbReference>
<dbReference type="Gene3D" id="3.40.50.2300">
    <property type="match status" value="1"/>
</dbReference>
<evidence type="ECO:0000313" key="21">
    <source>
        <dbReference type="Proteomes" id="UP000183685"/>
    </source>
</evidence>
<dbReference type="SUPFAM" id="SSF103190">
    <property type="entry name" value="Sensory domain-like"/>
    <property type="match status" value="1"/>
</dbReference>
<evidence type="ECO:0000256" key="3">
    <source>
        <dbReference type="ARBA" id="ARBA00012438"/>
    </source>
</evidence>
<dbReference type="STRING" id="637679.GCA_001550055_03015"/>
<keyword evidence="13 17" id="KW-0472">Membrane</keyword>
<dbReference type="PANTHER" id="PTHR45339">
    <property type="entry name" value="HYBRID SIGNAL TRANSDUCTION HISTIDINE KINASE J"/>
    <property type="match status" value="1"/>
</dbReference>
<dbReference type="CDD" id="cd18773">
    <property type="entry name" value="PDC1_HK_sensor"/>
    <property type="match status" value="1"/>
</dbReference>
<dbReference type="InterPro" id="IPR036097">
    <property type="entry name" value="HisK_dim/P_sf"/>
</dbReference>
<dbReference type="PANTHER" id="PTHR45339:SF1">
    <property type="entry name" value="HYBRID SIGNAL TRANSDUCTION HISTIDINE KINASE J"/>
    <property type="match status" value="1"/>
</dbReference>
<evidence type="ECO:0000256" key="17">
    <source>
        <dbReference type="SAM" id="Phobius"/>
    </source>
</evidence>
<evidence type="ECO:0000256" key="16">
    <source>
        <dbReference type="PROSITE-ProRule" id="PRU00169"/>
    </source>
</evidence>
<dbReference type="Gene3D" id="3.30.565.10">
    <property type="entry name" value="Histidine kinase-like ATPase, C-terminal domain"/>
    <property type="match status" value="1"/>
</dbReference>
<evidence type="ECO:0000256" key="12">
    <source>
        <dbReference type="ARBA" id="ARBA00023012"/>
    </source>
</evidence>
<dbReference type="CDD" id="cd16922">
    <property type="entry name" value="HATPase_EvgS-ArcB-TorS-like"/>
    <property type="match status" value="1"/>
</dbReference>
<evidence type="ECO:0000256" key="7">
    <source>
        <dbReference type="ARBA" id="ARBA00022692"/>
    </source>
</evidence>
<dbReference type="PROSITE" id="PS50109">
    <property type="entry name" value="HIS_KIN"/>
    <property type="match status" value="1"/>
</dbReference>
<dbReference type="Pfam" id="PF02743">
    <property type="entry name" value="dCache_1"/>
    <property type="match status" value="1"/>
</dbReference>